<proteinExistence type="predicted"/>
<evidence type="ECO:0000313" key="2">
    <source>
        <dbReference type="Proteomes" id="UP000216779"/>
    </source>
</evidence>
<protein>
    <submittedName>
        <fullName evidence="1">Uncharacterized protein</fullName>
    </submittedName>
</protein>
<dbReference type="AlphaFoldDB" id="A0A257SNR5"/>
<dbReference type="Proteomes" id="UP000216779">
    <property type="component" value="Unassembled WGS sequence"/>
</dbReference>
<comment type="caution">
    <text evidence="1">The sequence shown here is derived from an EMBL/GenBank/DDBJ whole genome shotgun (WGS) entry which is preliminary data.</text>
</comment>
<accession>A0A257SNR5</accession>
<evidence type="ECO:0000313" key="1">
    <source>
        <dbReference type="EMBL" id="OYV73896.1"/>
    </source>
</evidence>
<reference evidence="1 2" key="1">
    <citation type="submission" date="2017-03" db="EMBL/GenBank/DDBJ databases">
        <title>Lifting the veil on microbial sulfur biogeochemistry in mining wastewaters.</title>
        <authorList>
            <person name="Kantor R.S."/>
            <person name="Colenbrander Nelson T."/>
            <person name="Marshall S."/>
            <person name="Bennett D."/>
            <person name="Apte S."/>
            <person name="Camacho D."/>
            <person name="Thomas B.C."/>
            <person name="Warren L.A."/>
            <person name="Banfield J.F."/>
        </authorList>
    </citation>
    <scope>NUCLEOTIDE SEQUENCE [LARGE SCALE GENOMIC DNA]</scope>
    <source>
        <strain evidence="1">21-59-9</strain>
    </source>
</reference>
<dbReference type="EMBL" id="NCBC01000633">
    <property type="protein sequence ID" value="OYV73896.1"/>
    <property type="molecule type" value="Genomic_DNA"/>
</dbReference>
<organism evidence="1 2">
    <name type="scientific">Acidithiobacillus ferrivorans</name>
    <dbReference type="NCBI Taxonomy" id="160808"/>
    <lineage>
        <taxon>Bacteria</taxon>
        <taxon>Pseudomonadati</taxon>
        <taxon>Pseudomonadota</taxon>
        <taxon>Acidithiobacillia</taxon>
        <taxon>Acidithiobacillales</taxon>
        <taxon>Acidithiobacillaceae</taxon>
        <taxon>Acidithiobacillus</taxon>
    </lineage>
</organism>
<name>A0A257SNR5_9PROT</name>
<gene>
    <name evidence="1" type="ORF">B7Z70_12675</name>
</gene>
<sequence length="73" mass="7682">MRKISAGVILASGSVLGVPVAEADDDFKLSMGGRIQADYAAYVGLEASRRGVCRARILTVSVPNLAMVYHACL</sequence>